<accession>H2XYM9</accession>
<organism evidence="7 8">
    <name type="scientific">Ciona intestinalis</name>
    <name type="common">Transparent sea squirt</name>
    <name type="synonym">Ascidia intestinalis</name>
    <dbReference type="NCBI Taxonomy" id="7719"/>
    <lineage>
        <taxon>Eukaryota</taxon>
        <taxon>Metazoa</taxon>
        <taxon>Chordata</taxon>
        <taxon>Tunicata</taxon>
        <taxon>Ascidiacea</taxon>
        <taxon>Phlebobranchia</taxon>
        <taxon>Cionidae</taxon>
        <taxon>Ciona</taxon>
    </lineage>
</organism>
<dbReference type="OMA" id="PNRMETE"/>
<keyword evidence="2" id="KW-0963">Cytoplasm</keyword>
<dbReference type="SUPFAM" id="SSF50729">
    <property type="entry name" value="PH domain-like"/>
    <property type="match status" value="1"/>
</dbReference>
<feature type="compositionally biased region" description="Polar residues" evidence="5">
    <location>
        <begin position="25"/>
        <end position="34"/>
    </location>
</feature>
<dbReference type="EMBL" id="EAAA01002033">
    <property type="status" value="NOT_ANNOTATED_CDS"/>
    <property type="molecule type" value="Genomic_DNA"/>
</dbReference>
<dbReference type="Gene3D" id="2.30.29.30">
    <property type="entry name" value="Pleckstrin-homology domain (PH domain)/Phosphotyrosine-binding domain (PTB)"/>
    <property type="match status" value="1"/>
</dbReference>
<keyword evidence="3" id="KW-0597">Phosphoprotein</keyword>
<comment type="subcellular location">
    <subcellularLocation>
        <location evidence="1">Cytoplasm</location>
    </subcellularLocation>
</comment>
<evidence type="ECO:0000313" key="7">
    <source>
        <dbReference type="Ensembl" id="ENSCINP00000034763.1"/>
    </source>
</evidence>
<proteinExistence type="predicted"/>
<dbReference type="PROSITE" id="PS50003">
    <property type="entry name" value="PH_DOMAIN"/>
    <property type="match status" value="1"/>
</dbReference>
<dbReference type="InterPro" id="IPR037781">
    <property type="entry name" value="SKAP_fam"/>
</dbReference>
<feature type="coiled-coil region" evidence="4">
    <location>
        <begin position="355"/>
        <end position="425"/>
    </location>
</feature>
<dbReference type="GeneTree" id="ENSGT00530000067865"/>
<feature type="compositionally biased region" description="Basic and acidic residues" evidence="5">
    <location>
        <begin position="35"/>
        <end position="48"/>
    </location>
</feature>
<reference evidence="7" key="3">
    <citation type="submission" date="2025-08" db="UniProtKB">
        <authorList>
            <consortium name="Ensembl"/>
        </authorList>
    </citation>
    <scope>IDENTIFICATION</scope>
</reference>
<dbReference type="GO" id="GO:0005737">
    <property type="term" value="C:cytoplasm"/>
    <property type="evidence" value="ECO:0000318"/>
    <property type="project" value="GO_Central"/>
</dbReference>
<dbReference type="PANTHER" id="PTHR15129">
    <property type="entry name" value="SRC-ASSOCIATED ADAPTOR PROTEIN"/>
    <property type="match status" value="1"/>
</dbReference>
<evidence type="ECO:0000256" key="5">
    <source>
        <dbReference type="SAM" id="MobiDB-lite"/>
    </source>
</evidence>
<evidence type="ECO:0000256" key="3">
    <source>
        <dbReference type="ARBA" id="ARBA00022553"/>
    </source>
</evidence>
<feature type="domain" description="PH" evidence="6">
    <location>
        <begin position="140"/>
        <end position="236"/>
    </location>
</feature>
<feature type="region of interest" description="Disordered" evidence="5">
    <location>
        <begin position="241"/>
        <end position="276"/>
    </location>
</feature>
<evidence type="ECO:0000256" key="2">
    <source>
        <dbReference type="ARBA" id="ARBA00022490"/>
    </source>
</evidence>
<feature type="compositionally biased region" description="Polar residues" evidence="5">
    <location>
        <begin position="73"/>
        <end position="83"/>
    </location>
</feature>
<keyword evidence="8" id="KW-1185">Reference proteome</keyword>
<dbReference type="HOGENOM" id="CLU_456298_0_0_1"/>
<reference evidence="8" key="1">
    <citation type="journal article" date="2002" name="Science">
        <title>The draft genome of Ciona intestinalis: insights into chordate and vertebrate origins.</title>
        <authorList>
            <person name="Dehal P."/>
            <person name="Satou Y."/>
            <person name="Campbell R.K."/>
            <person name="Chapman J."/>
            <person name="Degnan B."/>
            <person name="De Tomaso A."/>
            <person name="Davidson B."/>
            <person name="Di Gregorio A."/>
            <person name="Gelpke M."/>
            <person name="Goodstein D.M."/>
            <person name="Harafuji N."/>
            <person name="Hastings K.E."/>
            <person name="Ho I."/>
            <person name="Hotta K."/>
            <person name="Huang W."/>
            <person name="Kawashima T."/>
            <person name="Lemaire P."/>
            <person name="Martinez D."/>
            <person name="Meinertzhagen I.A."/>
            <person name="Necula S."/>
            <person name="Nonaka M."/>
            <person name="Putnam N."/>
            <person name="Rash S."/>
            <person name="Saiga H."/>
            <person name="Satake M."/>
            <person name="Terry A."/>
            <person name="Yamada L."/>
            <person name="Wang H.G."/>
            <person name="Awazu S."/>
            <person name="Azumi K."/>
            <person name="Boore J."/>
            <person name="Branno M."/>
            <person name="Chin-Bow S."/>
            <person name="DeSantis R."/>
            <person name="Doyle S."/>
            <person name="Francino P."/>
            <person name="Keys D.N."/>
            <person name="Haga S."/>
            <person name="Hayashi H."/>
            <person name="Hino K."/>
            <person name="Imai K.S."/>
            <person name="Inaba K."/>
            <person name="Kano S."/>
            <person name="Kobayashi K."/>
            <person name="Kobayashi M."/>
            <person name="Lee B.I."/>
            <person name="Makabe K.W."/>
            <person name="Manohar C."/>
            <person name="Matassi G."/>
            <person name="Medina M."/>
            <person name="Mochizuki Y."/>
            <person name="Mount S."/>
            <person name="Morishita T."/>
            <person name="Miura S."/>
            <person name="Nakayama A."/>
            <person name="Nishizaka S."/>
            <person name="Nomoto H."/>
            <person name="Ohta F."/>
            <person name="Oishi K."/>
            <person name="Rigoutsos I."/>
            <person name="Sano M."/>
            <person name="Sasaki A."/>
            <person name="Sasakura Y."/>
            <person name="Shoguchi E."/>
            <person name="Shin-i T."/>
            <person name="Spagnuolo A."/>
            <person name="Stainier D."/>
            <person name="Suzuki M.M."/>
            <person name="Tassy O."/>
            <person name="Takatori N."/>
            <person name="Tokuoka M."/>
            <person name="Yagi K."/>
            <person name="Yoshizaki F."/>
            <person name="Wada S."/>
            <person name="Zhang C."/>
            <person name="Hyatt P.D."/>
            <person name="Larimer F."/>
            <person name="Detter C."/>
            <person name="Doggett N."/>
            <person name="Glavina T."/>
            <person name="Hawkins T."/>
            <person name="Richardson P."/>
            <person name="Lucas S."/>
            <person name="Kohara Y."/>
            <person name="Levine M."/>
            <person name="Satoh N."/>
            <person name="Rokhsar D.S."/>
        </authorList>
    </citation>
    <scope>NUCLEOTIDE SEQUENCE [LARGE SCALE GENOMIC DNA]</scope>
</reference>
<feature type="compositionally biased region" description="Polar residues" evidence="5">
    <location>
        <begin position="241"/>
        <end position="274"/>
    </location>
</feature>
<dbReference type="GO" id="GO:0005886">
    <property type="term" value="C:plasma membrane"/>
    <property type="evidence" value="ECO:0000318"/>
    <property type="project" value="GO_Central"/>
</dbReference>
<protein>
    <recommendedName>
        <fullName evidence="6">PH domain-containing protein</fullName>
    </recommendedName>
</protein>
<dbReference type="Ensembl" id="ENSCINT00000036552.1">
    <property type="protein sequence ID" value="ENSCINP00000034763.1"/>
    <property type="gene ID" value="ENSCING00000020359.1"/>
</dbReference>
<dbReference type="PANTHER" id="PTHR15129:SF0">
    <property type="entry name" value="SH3 DOMAIN-CONTAINING PROTEIN"/>
    <property type="match status" value="1"/>
</dbReference>
<evidence type="ECO:0000313" key="8">
    <source>
        <dbReference type="Proteomes" id="UP000008144"/>
    </source>
</evidence>
<reference evidence="7" key="4">
    <citation type="submission" date="2025-09" db="UniProtKB">
        <authorList>
            <consortium name="Ensembl"/>
        </authorList>
    </citation>
    <scope>IDENTIFICATION</scope>
</reference>
<dbReference type="Pfam" id="PF00169">
    <property type="entry name" value="PH"/>
    <property type="match status" value="1"/>
</dbReference>
<name>H2XYM9_CIOIN</name>
<keyword evidence="4" id="KW-0175">Coiled coil</keyword>
<dbReference type="InterPro" id="IPR001849">
    <property type="entry name" value="PH_domain"/>
</dbReference>
<reference evidence="7" key="2">
    <citation type="journal article" date="2008" name="Genome Biol.">
        <title>Improved genome assembly and evidence-based global gene model set for the chordate Ciona intestinalis: new insight into intron and operon populations.</title>
        <authorList>
            <person name="Satou Y."/>
            <person name="Mineta K."/>
            <person name="Ogasawara M."/>
            <person name="Sasakura Y."/>
            <person name="Shoguchi E."/>
            <person name="Ueno K."/>
            <person name="Yamada L."/>
            <person name="Matsumoto J."/>
            <person name="Wasserscheid J."/>
            <person name="Dewar K."/>
            <person name="Wiley G.B."/>
            <person name="Macmil S.L."/>
            <person name="Roe B.A."/>
            <person name="Zeller R.W."/>
            <person name="Hastings K.E."/>
            <person name="Lemaire P."/>
            <person name="Lindquist E."/>
            <person name="Endo T."/>
            <person name="Hotta K."/>
            <person name="Inaba K."/>
        </authorList>
    </citation>
    <scope>NUCLEOTIDE SEQUENCE [LARGE SCALE GENOMIC DNA]</scope>
    <source>
        <strain evidence="7">wild type</strain>
    </source>
</reference>
<feature type="region of interest" description="Disordered" evidence="5">
    <location>
        <begin position="552"/>
        <end position="575"/>
    </location>
</feature>
<evidence type="ECO:0000259" key="6">
    <source>
        <dbReference type="PROSITE" id="PS50003"/>
    </source>
</evidence>
<dbReference type="AlphaFoldDB" id="H2XYM9"/>
<dbReference type="InterPro" id="IPR011993">
    <property type="entry name" value="PH-like_dom_sf"/>
</dbReference>
<sequence>MRTIKSALPELTRIDFIEIYGISPSKGNRSATSSTKDHSQSLSDHDSESDYLARSSVSGISGNKDISDDGYRSSGNTNDNVAPSKQSKESSVSEESTKEEKRSSNWFSTFRRSIKSNDDEKSKIGKAATVLKIPASRLSSASHRGYVDRRNKKKQWERFWCVLQDSCLYCYNSPQSDVTRDVVLLRGYDVIADVTNMNRSRFVFRLEQQGAQTLYFGSDNHEEFLLWVGTLEKDTRCVTTPNRMETENRTASTSPTHSDVTPVESYNSRSSYKRTASKDELEQELVEMQKHKLLKEIVAQQQQLIEEHRLLEGKVSENSSVNEMSLPRRTSRRNDVIDKFERVRSEEETKMTKFMTLLNRRRNSAQLKVDQLSREIAPKSGKKRRQNHQNFAAYEAKLNEMKQRLAEIDEEIHEQQAQKQSVMEKLQERQDLELLVAEQQESLAIMRRHQNDEFPFTVQRRRKAPREALTSIEELSSISDCCSSSSDSMNEAPARLPHAMSTPRCKRTKQSVSFDSVPSEEFYQCEDDAEPMSASSLDGVIASSSMSSSVSSLTVSRDSLNANNPLESKKSEEIDPSVMAGIEMFEEFTKLKLGKQRE</sequence>
<evidence type="ECO:0000256" key="4">
    <source>
        <dbReference type="SAM" id="Coils"/>
    </source>
</evidence>
<dbReference type="InParanoid" id="H2XYM9"/>
<dbReference type="STRING" id="7719.ENSCINP00000034763"/>
<evidence type="ECO:0000256" key="1">
    <source>
        <dbReference type="ARBA" id="ARBA00004496"/>
    </source>
</evidence>
<feature type="region of interest" description="Disordered" evidence="5">
    <location>
        <begin position="23"/>
        <end position="99"/>
    </location>
</feature>
<dbReference type="SMART" id="SM00233">
    <property type="entry name" value="PH"/>
    <property type="match status" value="1"/>
</dbReference>
<dbReference type="Proteomes" id="UP000008144">
    <property type="component" value="Chromosome 4"/>
</dbReference>